<dbReference type="NCBIfam" id="TIGR04282">
    <property type="entry name" value="glyco_like_cofC"/>
    <property type="match status" value="1"/>
</dbReference>
<dbReference type="InterPro" id="IPR029044">
    <property type="entry name" value="Nucleotide-diphossugar_trans"/>
</dbReference>
<dbReference type="Proteomes" id="UP000032309">
    <property type="component" value="Unassembled WGS sequence"/>
</dbReference>
<evidence type="ECO:0000313" key="1">
    <source>
        <dbReference type="EMBL" id="GAN31751.1"/>
    </source>
</evidence>
<sequence length="214" mass="24347">MNNVLIVFLKYPEPGKVKTRLAKALGNEKACRIYQLLAESVIRNIFLKNERKYDVHIFFTPIDKKNEIVTWLKPLIGNDTETGIHYIPQEGAELGERMSDAFQQALQKKSYERSIIIGTDCPGIDAALIEDAFEVLKKKDIVIGPCMDGGYYLLGMSGLFPDLFSGIDWSTDCVFDQTMRKIQRNHLSYMILKTLADIDTQEDLSHHAPHILIL</sequence>
<organism evidence="1 2">
    <name type="scientific">Candidatus Brocadia sinica JPN1</name>
    <dbReference type="NCBI Taxonomy" id="1197129"/>
    <lineage>
        <taxon>Bacteria</taxon>
        <taxon>Pseudomonadati</taxon>
        <taxon>Planctomycetota</taxon>
        <taxon>Candidatus Brocadiia</taxon>
        <taxon>Candidatus Brocadiales</taxon>
        <taxon>Candidatus Brocadiaceae</taxon>
        <taxon>Candidatus Brocadia</taxon>
    </lineage>
</organism>
<dbReference type="PANTHER" id="PTHR36529:SF1">
    <property type="entry name" value="GLYCOSYLTRANSFERASE"/>
    <property type="match status" value="1"/>
</dbReference>
<dbReference type="RefSeq" id="WP_052561618.1">
    <property type="nucleotide sequence ID" value="NZ_BAFN01000001.1"/>
</dbReference>
<name>A0ABQ0JSP3_9BACT</name>
<comment type="caution">
    <text evidence="1">The sequence shown here is derived from an EMBL/GenBank/DDBJ whole genome shotgun (WGS) entry which is preliminary data.</text>
</comment>
<dbReference type="InterPro" id="IPR018641">
    <property type="entry name" value="Trfase_1_rSAM/seldom-assoc"/>
</dbReference>
<dbReference type="Pfam" id="PF09837">
    <property type="entry name" value="DUF2064"/>
    <property type="match status" value="1"/>
</dbReference>
<dbReference type="Gene3D" id="3.90.550.10">
    <property type="entry name" value="Spore Coat Polysaccharide Biosynthesis Protein SpsA, Chain A"/>
    <property type="match status" value="1"/>
</dbReference>
<evidence type="ECO:0000313" key="2">
    <source>
        <dbReference type="Proteomes" id="UP000032309"/>
    </source>
</evidence>
<keyword evidence="2" id="KW-1185">Reference proteome</keyword>
<dbReference type="SUPFAM" id="SSF53448">
    <property type="entry name" value="Nucleotide-diphospho-sugar transferases"/>
    <property type="match status" value="1"/>
</dbReference>
<gene>
    <name evidence="1" type="ORF">BROSI_A0255</name>
</gene>
<reference evidence="2" key="1">
    <citation type="journal article" date="2015" name="Genome Announc.">
        <title>Draft Genome Sequence of an Anaerobic Ammonium-Oxidizing Bacterium, "Candidatus Brocadia sinica".</title>
        <authorList>
            <person name="Oshiki M."/>
            <person name="Shinyako-Hata K."/>
            <person name="Satoh H."/>
            <person name="Okabe S."/>
        </authorList>
    </citation>
    <scope>NUCLEOTIDE SEQUENCE [LARGE SCALE GENOMIC DNA]</scope>
    <source>
        <strain evidence="2">JPN1</strain>
    </source>
</reference>
<proteinExistence type="predicted"/>
<evidence type="ECO:0008006" key="3">
    <source>
        <dbReference type="Google" id="ProtNLM"/>
    </source>
</evidence>
<dbReference type="EMBL" id="BAFN01000001">
    <property type="protein sequence ID" value="GAN31751.1"/>
    <property type="molecule type" value="Genomic_DNA"/>
</dbReference>
<protein>
    <recommendedName>
        <fullName evidence="3">Glycosyltransferase</fullName>
    </recommendedName>
</protein>
<accession>A0ABQ0JSP3</accession>
<dbReference type="PANTHER" id="PTHR36529">
    <property type="entry name" value="SLL1095 PROTEIN"/>
    <property type="match status" value="1"/>
</dbReference>